<name>A0A0D3ADM1_BRAOL</name>
<keyword evidence="3" id="KW-1185">Reference proteome</keyword>
<feature type="compositionally biased region" description="Low complexity" evidence="1">
    <location>
        <begin position="49"/>
        <end position="67"/>
    </location>
</feature>
<dbReference type="Gramene" id="Bo1g131130.1">
    <property type="protein sequence ID" value="Bo1g131130.1"/>
    <property type="gene ID" value="Bo1g131130"/>
</dbReference>
<accession>A0A0D3ADM1</accession>
<evidence type="ECO:0000313" key="3">
    <source>
        <dbReference type="Proteomes" id="UP000032141"/>
    </source>
</evidence>
<reference evidence="2" key="2">
    <citation type="submission" date="2015-03" db="UniProtKB">
        <authorList>
            <consortium name="EnsemblPlants"/>
        </authorList>
    </citation>
    <scope>IDENTIFICATION</scope>
</reference>
<reference evidence="2 3" key="1">
    <citation type="journal article" date="2014" name="Genome Biol.">
        <title>Transcriptome and methylome profiling reveals relics of genome dominance in the mesopolyploid Brassica oleracea.</title>
        <authorList>
            <person name="Parkin I.A."/>
            <person name="Koh C."/>
            <person name="Tang H."/>
            <person name="Robinson S.J."/>
            <person name="Kagale S."/>
            <person name="Clarke W.E."/>
            <person name="Town C.D."/>
            <person name="Nixon J."/>
            <person name="Krishnakumar V."/>
            <person name="Bidwell S.L."/>
            <person name="Denoeud F."/>
            <person name="Belcram H."/>
            <person name="Links M.G."/>
            <person name="Just J."/>
            <person name="Clarke C."/>
            <person name="Bender T."/>
            <person name="Huebert T."/>
            <person name="Mason A.S."/>
            <person name="Pires J.C."/>
            <person name="Barker G."/>
            <person name="Moore J."/>
            <person name="Walley P.G."/>
            <person name="Manoli S."/>
            <person name="Batley J."/>
            <person name="Edwards D."/>
            <person name="Nelson M.N."/>
            <person name="Wang X."/>
            <person name="Paterson A.H."/>
            <person name="King G."/>
            <person name="Bancroft I."/>
            <person name="Chalhoub B."/>
            <person name="Sharpe A.G."/>
        </authorList>
    </citation>
    <scope>NUCLEOTIDE SEQUENCE</scope>
    <source>
        <strain evidence="2 3">cv. TO1000</strain>
    </source>
</reference>
<sequence length="441" mass="49339">MVRKVRLTAYYREMFGEPGSRLDPSSSAPGCSGQDIVPETQYTQRVSWSPSSSAPSAPHVPSPMAHPTMPPPVPPPMVPPMPAEIHPNLMVPPSAPYSQYTVEDILRLPGREGLPVIDPDRPDGTLWYVWVDGCLASDVTDTIKGYFSMSHPNWSMTPHDVRKTWFKIYAVSESSLVGHGLQWKGDWIVKGYERGKPAELTTDVWDGLIRYWRLPDSIRIAQSFSNSRNTVDEHGNGPMLHTTGQKPHAGVCFEMAKETGRFPSLVELYEKTHKNKAGVFLDGKSEQIYNDLVARVKDRLTQLTQQSADGLPVTLSTLEVDKIYEVVTKKKERTLGIGSVNDVTRETSSYGQRRDDEVSQLRRESDELCRELSLTRSAFTARVGGLEGFLDVVAATNPEWETLLRTMRQRNPIPGESSSDAHAEADVAVRSDEYYRMMNDS</sequence>
<dbReference type="HOGENOM" id="CLU_033858_0_0_1"/>
<proteinExistence type="predicted"/>
<dbReference type="InterPro" id="IPR004252">
    <property type="entry name" value="Probable_transposase_24"/>
</dbReference>
<dbReference type="EnsemblPlants" id="Bo1g131130.1">
    <property type="protein sequence ID" value="Bo1g131130.1"/>
    <property type="gene ID" value="Bo1g131130"/>
</dbReference>
<dbReference type="Pfam" id="PF03004">
    <property type="entry name" value="Transposase_24"/>
    <property type="match status" value="1"/>
</dbReference>
<evidence type="ECO:0000256" key="1">
    <source>
        <dbReference type="SAM" id="MobiDB-lite"/>
    </source>
</evidence>
<evidence type="ECO:0000313" key="2">
    <source>
        <dbReference type="EnsemblPlants" id="Bo1g131130.1"/>
    </source>
</evidence>
<dbReference type="Proteomes" id="UP000032141">
    <property type="component" value="Chromosome C1"/>
</dbReference>
<organism evidence="2 3">
    <name type="scientific">Brassica oleracea var. oleracea</name>
    <dbReference type="NCBI Taxonomy" id="109376"/>
    <lineage>
        <taxon>Eukaryota</taxon>
        <taxon>Viridiplantae</taxon>
        <taxon>Streptophyta</taxon>
        <taxon>Embryophyta</taxon>
        <taxon>Tracheophyta</taxon>
        <taxon>Spermatophyta</taxon>
        <taxon>Magnoliopsida</taxon>
        <taxon>eudicotyledons</taxon>
        <taxon>Gunneridae</taxon>
        <taxon>Pentapetalae</taxon>
        <taxon>rosids</taxon>
        <taxon>malvids</taxon>
        <taxon>Brassicales</taxon>
        <taxon>Brassicaceae</taxon>
        <taxon>Brassiceae</taxon>
        <taxon>Brassica</taxon>
    </lineage>
</organism>
<dbReference type="AlphaFoldDB" id="A0A0D3ADM1"/>
<protein>
    <submittedName>
        <fullName evidence="2">Uncharacterized protein</fullName>
    </submittedName>
</protein>
<feature type="region of interest" description="Disordered" evidence="1">
    <location>
        <begin position="16"/>
        <end position="68"/>
    </location>
</feature>